<keyword evidence="1" id="KW-0560">Oxidoreductase</keyword>
<dbReference type="GO" id="GO:0005829">
    <property type="term" value="C:cytosol"/>
    <property type="evidence" value="ECO:0007669"/>
    <property type="project" value="TreeGrafter"/>
</dbReference>
<evidence type="ECO:0000313" key="3">
    <source>
        <dbReference type="EMBL" id="SDL87818.1"/>
    </source>
</evidence>
<dbReference type="InterPro" id="IPR052019">
    <property type="entry name" value="F420H2_bilvrd_red/Heme_oxyg"/>
</dbReference>
<proteinExistence type="predicted"/>
<reference evidence="3 4" key="1">
    <citation type="submission" date="2016-10" db="EMBL/GenBank/DDBJ databases">
        <authorList>
            <person name="de Groot N.N."/>
        </authorList>
    </citation>
    <scope>NUCLEOTIDE SEQUENCE [LARGE SCALE GENOMIC DNA]</scope>
    <source>
        <strain evidence="3 4">CGMCC 4.5681</strain>
    </source>
</reference>
<dbReference type="NCBIfam" id="TIGR03618">
    <property type="entry name" value="Rv1155_F420"/>
    <property type="match status" value="1"/>
</dbReference>
<keyword evidence="4" id="KW-1185">Reference proteome</keyword>
<accession>A0A1G9NML5</accession>
<dbReference type="InterPro" id="IPR019920">
    <property type="entry name" value="F420-binding_dom_put"/>
</dbReference>
<dbReference type="Gene3D" id="2.30.110.10">
    <property type="entry name" value="Electron Transport, Fmn-binding Protein, Chain A"/>
    <property type="match status" value="1"/>
</dbReference>
<protein>
    <submittedName>
        <fullName evidence="3">PPOX class probable F420-dependent enzyme</fullName>
    </submittedName>
</protein>
<dbReference type="Pfam" id="PF01243">
    <property type="entry name" value="PNPOx_N"/>
    <property type="match status" value="1"/>
</dbReference>
<dbReference type="RefSeq" id="WP_218129258.1">
    <property type="nucleotide sequence ID" value="NZ_FNFB01000031.1"/>
</dbReference>
<dbReference type="GO" id="GO:0070967">
    <property type="term" value="F:coenzyme F420 binding"/>
    <property type="evidence" value="ECO:0007669"/>
    <property type="project" value="TreeGrafter"/>
</dbReference>
<name>A0A1G9NML5_9ACTN</name>
<feature type="domain" description="Pyridoxamine 5'-phosphate oxidase N-terminal" evidence="2">
    <location>
        <begin position="11"/>
        <end position="93"/>
    </location>
</feature>
<organism evidence="3 4">
    <name type="scientific">Nonomuraea maritima</name>
    <dbReference type="NCBI Taxonomy" id="683260"/>
    <lineage>
        <taxon>Bacteria</taxon>
        <taxon>Bacillati</taxon>
        <taxon>Actinomycetota</taxon>
        <taxon>Actinomycetes</taxon>
        <taxon>Streptosporangiales</taxon>
        <taxon>Streptosporangiaceae</taxon>
        <taxon>Nonomuraea</taxon>
    </lineage>
</organism>
<dbReference type="InterPro" id="IPR011576">
    <property type="entry name" value="Pyridox_Oxase_N"/>
</dbReference>
<dbReference type="STRING" id="683260.SAMN05421874_13171"/>
<sequence length="152" mass="16841">MAEPGPRSLSDDELSKLLAAQRFGALATSRSGGPPQMSTVAYAWDPEHRVIRIATVADRPNARRLRHDPRCALYVASDDFWSFVVAEGKAELSPVSTRPGDEVGLELLAMQPPFADPLDEQAFLQQMAADRRMVIRLPVTRLYGTYLDMPSE</sequence>
<evidence type="ECO:0000313" key="4">
    <source>
        <dbReference type="Proteomes" id="UP000198683"/>
    </source>
</evidence>
<dbReference type="PANTHER" id="PTHR35176:SF2">
    <property type="entry name" value="F420H(2)-DEPENDENT REDUCTASE RV1155"/>
    <property type="match status" value="1"/>
</dbReference>
<dbReference type="PANTHER" id="PTHR35176">
    <property type="entry name" value="HEME OXYGENASE HI_0854-RELATED"/>
    <property type="match status" value="1"/>
</dbReference>
<evidence type="ECO:0000259" key="2">
    <source>
        <dbReference type="Pfam" id="PF01243"/>
    </source>
</evidence>
<dbReference type="GO" id="GO:0016627">
    <property type="term" value="F:oxidoreductase activity, acting on the CH-CH group of donors"/>
    <property type="evidence" value="ECO:0007669"/>
    <property type="project" value="TreeGrafter"/>
</dbReference>
<dbReference type="EMBL" id="FNFB01000031">
    <property type="protein sequence ID" value="SDL87818.1"/>
    <property type="molecule type" value="Genomic_DNA"/>
</dbReference>
<dbReference type="InterPro" id="IPR012349">
    <property type="entry name" value="Split_barrel_FMN-bd"/>
</dbReference>
<dbReference type="Proteomes" id="UP000198683">
    <property type="component" value="Unassembled WGS sequence"/>
</dbReference>
<dbReference type="AlphaFoldDB" id="A0A1G9NML5"/>
<dbReference type="SUPFAM" id="SSF50475">
    <property type="entry name" value="FMN-binding split barrel"/>
    <property type="match status" value="1"/>
</dbReference>
<gene>
    <name evidence="3" type="ORF">SAMN05421874_13171</name>
</gene>
<evidence type="ECO:0000256" key="1">
    <source>
        <dbReference type="ARBA" id="ARBA00023002"/>
    </source>
</evidence>